<dbReference type="Proteomes" id="UP001178288">
    <property type="component" value="Chromosome"/>
</dbReference>
<sequence length="181" mass="20927">MTEIKLIKKAINGNKKAFEKLLVLHSDQLYRTAYLYVGNREDALDVIQETAYKALLAVGQLRDEKFFLTWLTRILIHSAYDLLKKKQKEIPIDKIIELSPSKSEKRVEALDLADAIDQLNEHYRNAVILFYYQDLPISEVAKLMDVPENTVKTYLSRGKSQLKKLLGGEGYYEEEIFSRGI</sequence>
<dbReference type="Pfam" id="PF04542">
    <property type="entry name" value="Sigma70_r2"/>
    <property type="match status" value="1"/>
</dbReference>
<evidence type="ECO:0000256" key="3">
    <source>
        <dbReference type="ARBA" id="ARBA00023082"/>
    </source>
</evidence>
<dbReference type="GO" id="GO:0006352">
    <property type="term" value="P:DNA-templated transcription initiation"/>
    <property type="evidence" value="ECO:0007669"/>
    <property type="project" value="InterPro"/>
</dbReference>
<dbReference type="Pfam" id="PF08281">
    <property type="entry name" value="Sigma70_r4_2"/>
    <property type="match status" value="1"/>
</dbReference>
<dbReference type="InterPro" id="IPR013324">
    <property type="entry name" value="RNA_pol_sigma_r3/r4-like"/>
</dbReference>
<evidence type="ECO:0000259" key="5">
    <source>
        <dbReference type="Pfam" id="PF04542"/>
    </source>
</evidence>
<dbReference type="Gene3D" id="1.10.10.10">
    <property type="entry name" value="Winged helix-like DNA-binding domain superfamily/Winged helix DNA-binding domain"/>
    <property type="match status" value="1"/>
</dbReference>
<name>A0AA95MNZ2_9BACI</name>
<protein>
    <submittedName>
        <fullName evidence="7">Sigma-70 family RNA polymerase sigma factor</fullName>
    </submittedName>
</protein>
<dbReference type="SUPFAM" id="SSF88659">
    <property type="entry name" value="Sigma3 and sigma4 domains of RNA polymerase sigma factors"/>
    <property type="match status" value="1"/>
</dbReference>
<dbReference type="AlphaFoldDB" id="A0AA95MNZ2"/>
<dbReference type="KEGG" id="nnv:QNH39_05115"/>
<comment type="similarity">
    <text evidence="1">Belongs to the sigma-70 factor family. ECF subfamily.</text>
</comment>
<evidence type="ECO:0000313" key="7">
    <source>
        <dbReference type="EMBL" id="WHY87241.1"/>
    </source>
</evidence>
<dbReference type="GO" id="GO:0016987">
    <property type="term" value="F:sigma factor activity"/>
    <property type="evidence" value="ECO:0007669"/>
    <property type="project" value="UniProtKB-KW"/>
</dbReference>
<dbReference type="InterPro" id="IPR013325">
    <property type="entry name" value="RNA_pol_sigma_r2"/>
</dbReference>
<proteinExistence type="inferred from homology"/>
<feature type="domain" description="RNA polymerase sigma factor 70 region 4 type 2" evidence="6">
    <location>
        <begin position="111"/>
        <end position="162"/>
    </location>
</feature>
<dbReference type="SUPFAM" id="SSF88946">
    <property type="entry name" value="Sigma2 domain of RNA polymerase sigma factors"/>
    <property type="match status" value="1"/>
</dbReference>
<dbReference type="RefSeq" id="WP_066083233.1">
    <property type="nucleotide sequence ID" value="NZ_CP126114.1"/>
</dbReference>
<keyword evidence="2" id="KW-0805">Transcription regulation</keyword>
<evidence type="ECO:0000313" key="8">
    <source>
        <dbReference type="Proteomes" id="UP001178288"/>
    </source>
</evidence>
<dbReference type="Gene3D" id="1.10.1740.10">
    <property type="match status" value="1"/>
</dbReference>
<evidence type="ECO:0000259" key="6">
    <source>
        <dbReference type="Pfam" id="PF08281"/>
    </source>
</evidence>
<gene>
    <name evidence="7" type="ORF">QNH39_05115</name>
</gene>
<dbReference type="PANTHER" id="PTHR43133:SF51">
    <property type="entry name" value="RNA POLYMERASE SIGMA FACTOR"/>
    <property type="match status" value="1"/>
</dbReference>
<dbReference type="InterPro" id="IPR036388">
    <property type="entry name" value="WH-like_DNA-bd_sf"/>
</dbReference>
<keyword evidence="8" id="KW-1185">Reference proteome</keyword>
<reference evidence="7" key="1">
    <citation type="submission" date="2023-05" db="EMBL/GenBank/DDBJ databases">
        <title>Comparative genomics of Bacillaceae isolates and their secondary metabolite potential.</title>
        <authorList>
            <person name="Song L."/>
            <person name="Nielsen L.J."/>
            <person name="Mohite O."/>
            <person name="Xu X."/>
            <person name="Weber T."/>
            <person name="Kovacs A.T."/>
        </authorList>
    </citation>
    <scope>NUCLEOTIDE SEQUENCE</scope>
    <source>
        <strain evidence="7">XLM17</strain>
    </source>
</reference>
<dbReference type="EMBL" id="CP126114">
    <property type="protein sequence ID" value="WHY87241.1"/>
    <property type="molecule type" value="Genomic_DNA"/>
</dbReference>
<dbReference type="InterPro" id="IPR013249">
    <property type="entry name" value="RNA_pol_sigma70_r4_t2"/>
</dbReference>
<accession>A0AA95MNZ2</accession>
<dbReference type="NCBIfam" id="TIGR02937">
    <property type="entry name" value="sigma70-ECF"/>
    <property type="match status" value="1"/>
</dbReference>
<keyword evidence="4" id="KW-0804">Transcription</keyword>
<dbReference type="InterPro" id="IPR039425">
    <property type="entry name" value="RNA_pol_sigma-70-like"/>
</dbReference>
<dbReference type="InterPro" id="IPR014284">
    <property type="entry name" value="RNA_pol_sigma-70_dom"/>
</dbReference>
<evidence type="ECO:0000256" key="1">
    <source>
        <dbReference type="ARBA" id="ARBA00010641"/>
    </source>
</evidence>
<feature type="domain" description="RNA polymerase sigma-70 region 2" evidence="5">
    <location>
        <begin position="25"/>
        <end position="88"/>
    </location>
</feature>
<dbReference type="GO" id="GO:0003677">
    <property type="term" value="F:DNA binding"/>
    <property type="evidence" value="ECO:0007669"/>
    <property type="project" value="InterPro"/>
</dbReference>
<keyword evidence="3" id="KW-0731">Sigma factor</keyword>
<dbReference type="InterPro" id="IPR007627">
    <property type="entry name" value="RNA_pol_sigma70_r2"/>
</dbReference>
<dbReference type="NCBIfam" id="TIGR02954">
    <property type="entry name" value="Sig70_famx3"/>
    <property type="match status" value="1"/>
</dbReference>
<evidence type="ECO:0000256" key="4">
    <source>
        <dbReference type="ARBA" id="ARBA00023163"/>
    </source>
</evidence>
<dbReference type="CDD" id="cd06171">
    <property type="entry name" value="Sigma70_r4"/>
    <property type="match status" value="1"/>
</dbReference>
<organism evidence="7 8">
    <name type="scientific">Neobacillus novalis</name>
    <dbReference type="NCBI Taxonomy" id="220687"/>
    <lineage>
        <taxon>Bacteria</taxon>
        <taxon>Bacillati</taxon>
        <taxon>Bacillota</taxon>
        <taxon>Bacilli</taxon>
        <taxon>Bacillales</taxon>
        <taxon>Bacillaceae</taxon>
        <taxon>Neobacillus</taxon>
    </lineage>
</organism>
<dbReference type="PANTHER" id="PTHR43133">
    <property type="entry name" value="RNA POLYMERASE ECF-TYPE SIGMA FACTO"/>
    <property type="match status" value="1"/>
</dbReference>
<dbReference type="InterPro" id="IPR014300">
    <property type="entry name" value="RNA_pol_sigma-V"/>
</dbReference>
<evidence type="ECO:0000256" key="2">
    <source>
        <dbReference type="ARBA" id="ARBA00023015"/>
    </source>
</evidence>